<dbReference type="Gene3D" id="1.10.10.10">
    <property type="entry name" value="Winged helix-like DNA-binding domain superfamily/Winged helix DNA-binding domain"/>
    <property type="match status" value="1"/>
</dbReference>
<reference evidence="6 7" key="1">
    <citation type="submission" date="2015-03" db="EMBL/GenBank/DDBJ databases">
        <title>Draft genome sequence of Elstera litoralis.</title>
        <authorList>
            <person name="Rahalkar M.C."/>
            <person name="Dhakephalkar P.K."/>
            <person name="Pore S.D."/>
            <person name="Arora P."/>
            <person name="Kapse N.G."/>
            <person name="Pandit P.S."/>
        </authorList>
    </citation>
    <scope>NUCLEOTIDE SEQUENCE [LARGE SCALE GENOMIC DNA]</scope>
    <source>
        <strain evidence="6 7">Dia-1</strain>
    </source>
</reference>
<dbReference type="InterPro" id="IPR000524">
    <property type="entry name" value="Tscrpt_reg_HTH_GntR"/>
</dbReference>
<evidence type="ECO:0000256" key="4">
    <source>
        <dbReference type="SAM" id="MobiDB-lite"/>
    </source>
</evidence>
<dbReference type="Pfam" id="PF00392">
    <property type="entry name" value="GntR"/>
    <property type="match status" value="1"/>
</dbReference>
<dbReference type="EMBL" id="LAJY01000228">
    <property type="protein sequence ID" value="KJV09709.1"/>
    <property type="molecule type" value="Genomic_DNA"/>
</dbReference>
<evidence type="ECO:0000256" key="2">
    <source>
        <dbReference type="ARBA" id="ARBA00023125"/>
    </source>
</evidence>
<dbReference type="Pfam" id="PF07729">
    <property type="entry name" value="FCD"/>
    <property type="match status" value="1"/>
</dbReference>
<accession>A0A0F3IVT6</accession>
<feature type="domain" description="HTH gntR-type" evidence="5">
    <location>
        <begin position="22"/>
        <end position="89"/>
    </location>
</feature>
<dbReference type="Gene3D" id="1.20.120.530">
    <property type="entry name" value="GntR ligand-binding domain-like"/>
    <property type="match status" value="1"/>
</dbReference>
<evidence type="ECO:0000259" key="5">
    <source>
        <dbReference type="PROSITE" id="PS50949"/>
    </source>
</evidence>
<keyword evidence="3" id="KW-0804">Transcription</keyword>
<feature type="region of interest" description="Disordered" evidence="4">
    <location>
        <begin position="1"/>
        <end position="25"/>
    </location>
</feature>
<organism evidence="6 7">
    <name type="scientific">Elstera litoralis</name>
    <dbReference type="NCBI Taxonomy" id="552518"/>
    <lineage>
        <taxon>Bacteria</taxon>
        <taxon>Pseudomonadati</taxon>
        <taxon>Pseudomonadota</taxon>
        <taxon>Alphaproteobacteria</taxon>
        <taxon>Rhodospirillales</taxon>
        <taxon>Rhodospirillaceae</taxon>
        <taxon>Elstera</taxon>
    </lineage>
</organism>
<dbReference type="RefSeq" id="WP_045775676.1">
    <property type="nucleotide sequence ID" value="NZ_LAJY01000228.1"/>
</dbReference>
<dbReference type="GO" id="GO:0003700">
    <property type="term" value="F:DNA-binding transcription factor activity"/>
    <property type="evidence" value="ECO:0007669"/>
    <property type="project" value="InterPro"/>
</dbReference>
<keyword evidence="2" id="KW-0238">DNA-binding</keyword>
<dbReference type="SMART" id="SM00345">
    <property type="entry name" value="HTH_GNTR"/>
    <property type="match status" value="1"/>
</dbReference>
<dbReference type="CDD" id="cd07377">
    <property type="entry name" value="WHTH_GntR"/>
    <property type="match status" value="1"/>
</dbReference>
<dbReference type="PANTHER" id="PTHR43537">
    <property type="entry name" value="TRANSCRIPTIONAL REGULATOR, GNTR FAMILY"/>
    <property type="match status" value="1"/>
</dbReference>
<sequence>MRRKLEGEQAETPSPRPPAPRGTASPVIYDALKQDILNLTLSPGDPLDETGLSERFGTSRTPVREALVRLVAEGLASTLPNRNTIVSVLDFSSLPPYLDALTLLYRVSTRLAAERRTVADLDAISAAQARFAEAVAREDALAMLHTNRDFHLAIAAAGQNPYYTEFFARLLNEGMRLLRLYYRRFDDRLPPRYVDEHEGLIEAIAMQNPDLAEVLGGEHAVQIVTQLQSLMVPSLGGHISLSARA</sequence>
<dbReference type="PROSITE" id="PS50949">
    <property type="entry name" value="HTH_GNTR"/>
    <property type="match status" value="1"/>
</dbReference>
<dbReference type="AlphaFoldDB" id="A0A0F3IVT6"/>
<dbReference type="PANTHER" id="PTHR43537:SF5">
    <property type="entry name" value="UXU OPERON TRANSCRIPTIONAL REGULATOR"/>
    <property type="match status" value="1"/>
</dbReference>
<proteinExistence type="predicted"/>
<evidence type="ECO:0000313" key="7">
    <source>
        <dbReference type="Proteomes" id="UP000033774"/>
    </source>
</evidence>
<protein>
    <submittedName>
        <fullName evidence="6">AsnC family transcriptional regulator</fullName>
    </submittedName>
</protein>
<dbReference type="InterPro" id="IPR011711">
    <property type="entry name" value="GntR_C"/>
</dbReference>
<dbReference type="InterPro" id="IPR036388">
    <property type="entry name" value="WH-like_DNA-bd_sf"/>
</dbReference>
<dbReference type="InterPro" id="IPR008920">
    <property type="entry name" value="TF_FadR/GntR_C"/>
</dbReference>
<keyword evidence="1" id="KW-0805">Transcription regulation</keyword>
<dbReference type="SMART" id="SM00895">
    <property type="entry name" value="FCD"/>
    <property type="match status" value="1"/>
</dbReference>
<dbReference type="SUPFAM" id="SSF48008">
    <property type="entry name" value="GntR ligand-binding domain-like"/>
    <property type="match status" value="1"/>
</dbReference>
<evidence type="ECO:0000256" key="3">
    <source>
        <dbReference type="ARBA" id="ARBA00023163"/>
    </source>
</evidence>
<dbReference type="PATRIC" id="fig|552518.3.peg.1312"/>
<keyword evidence="7" id="KW-1185">Reference proteome</keyword>
<dbReference type="InterPro" id="IPR036390">
    <property type="entry name" value="WH_DNA-bd_sf"/>
</dbReference>
<dbReference type="OrthoDB" id="9789310at2"/>
<evidence type="ECO:0000313" key="6">
    <source>
        <dbReference type="EMBL" id="KJV09709.1"/>
    </source>
</evidence>
<dbReference type="Proteomes" id="UP000033774">
    <property type="component" value="Unassembled WGS sequence"/>
</dbReference>
<comment type="caution">
    <text evidence="6">The sequence shown here is derived from an EMBL/GenBank/DDBJ whole genome shotgun (WGS) entry which is preliminary data.</text>
</comment>
<name>A0A0F3IVT6_9PROT</name>
<dbReference type="SUPFAM" id="SSF46785">
    <property type="entry name" value="Winged helix' DNA-binding domain"/>
    <property type="match status" value="1"/>
</dbReference>
<dbReference type="GO" id="GO:0003677">
    <property type="term" value="F:DNA binding"/>
    <property type="evidence" value="ECO:0007669"/>
    <property type="project" value="UniProtKB-KW"/>
</dbReference>
<gene>
    <name evidence="6" type="ORF">VZ95_09780</name>
</gene>
<evidence type="ECO:0000256" key="1">
    <source>
        <dbReference type="ARBA" id="ARBA00023015"/>
    </source>
</evidence>